<name>A0ABS8RST8_DATST</name>
<dbReference type="EMBL" id="JACEIK010000108">
    <property type="protein sequence ID" value="MCD7449862.1"/>
    <property type="molecule type" value="Genomic_DNA"/>
</dbReference>
<keyword evidence="3" id="KW-1185">Reference proteome</keyword>
<evidence type="ECO:0008006" key="4">
    <source>
        <dbReference type="Google" id="ProtNLM"/>
    </source>
</evidence>
<evidence type="ECO:0000313" key="3">
    <source>
        <dbReference type="Proteomes" id="UP000823775"/>
    </source>
</evidence>
<evidence type="ECO:0000313" key="2">
    <source>
        <dbReference type="EMBL" id="MCD7449862.1"/>
    </source>
</evidence>
<comment type="caution">
    <text evidence="2">The sequence shown here is derived from an EMBL/GenBank/DDBJ whole genome shotgun (WGS) entry which is preliminary data.</text>
</comment>
<organism evidence="2 3">
    <name type="scientific">Datura stramonium</name>
    <name type="common">Jimsonweed</name>
    <name type="synonym">Common thornapple</name>
    <dbReference type="NCBI Taxonomy" id="4076"/>
    <lineage>
        <taxon>Eukaryota</taxon>
        <taxon>Viridiplantae</taxon>
        <taxon>Streptophyta</taxon>
        <taxon>Embryophyta</taxon>
        <taxon>Tracheophyta</taxon>
        <taxon>Spermatophyta</taxon>
        <taxon>Magnoliopsida</taxon>
        <taxon>eudicotyledons</taxon>
        <taxon>Gunneridae</taxon>
        <taxon>Pentapetalae</taxon>
        <taxon>asterids</taxon>
        <taxon>lamiids</taxon>
        <taxon>Solanales</taxon>
        <taxon>Solanaceae</taxon>
        <taxon>Solanoideae</taxon>
        <taxon>Datureae</taxon>
        <taxon>Datura</taxon>
    </lineage>
</organism>
<protein>
    <recommendedName>
        <fullName evidence="4">Glycine-rich protein</fullName>
    </recommendedName>
</protein>
<feature type="signal peptide" evidence="1">
    <location>
        <begin position="1"/>
        <end position="24"/>
    </location>
</feature>
<sequence>MHSKLFHLALYFIFILFISTGSLAAFNAGGRKMSSLETQGRPSAGSGAAHGPNWDYNWGWGSSPGGGWGYGSGLGPGLPGFGRSWGFGSGVGSRSGSGYGYGFREAVALMVVVMELEVVPVVVEAVLVREVVAMMVGVRRQFLSTMGKLTTYCMN</sequence>
<reference evidence="2 3" key="1">
    <citation type="journal article" date="2021" name="BMC Genomics">
        <title>Datura genome reveals duplications of psychoactive alkaloid biosynthetic genes and high mutation rate following tissue culture.</title>
        <authorList>
            <person name="Rajewski A."/>
            <person name="Carter-House D."/>
            <person name="Stajich J."/>
            <person name="Litt A."/>
        </authorList>
    </citation>
    <scope>NUCLEOTIDE SEQUENCE [LARGE SCALE GENOMIC DNA]</scope>
    <source>
        <strain evidence="2">AR-01</strain>
    </source>
</reference>
<dbReference type="Proteomes" id="UP000823775">
    <property type="component" value="Unassembled WGS sequence"/>
</dbReference>
<accession>A0ABS8RST8</accession>
<gene>
    <name evidence="2" type="ORF">HAX54_001904</name>
</gene>
<feature type="chain" id="PRO_5046392985" description="Glycine-rich protein" evidence="1">
    <location>
        <begin position="25"/>
        <end position="155"/>
    </location>
</feature>
<evidence type="ECO:0000256" key="1">
    <source>
        <dbReference type="SAM" id="SignalP"/>
    </source>
</evidence>
<proteinExistence type="predicted"/>
<keyword evidence="1" id="KW-0732">Signal</keyword>